<evidence type="ECO:0000256" key="5">
    <source>
        <dbReference type="ARBA" id="ARBA00022777"/>
    </source>
</evidence>
<dbReference type="InterPro" id="IPR001245">
    <property type="entry name" value="Ser-Thr/Tyr_kinase_cat_dom"/>
</dbReference>
<evidence type="ECO:0000256" key="4">
    <source>
        <dbReference type="ARBA" id="ARBA00022741"/>
    </source>
</evidence>
<keyword evidence="5" id="KW-0418">Kinase</keyword>
<accession>A0AAD5CS69</accession>
<feature type="domain" description="Protein kinase" evidence="9">
    <location>
        <begin position="1"/>
        <end position="91"/>
    </location>
</feature>
<dbReference type="EMBL" id="JAMZMK010007206">
    <property type="protein sequence ID" value="KAI7745551.1"/>
    <property type="molecule type" value="Genomic_DNA"/>
</dbReference>
<evidence type="ECO:0000256" key="8">
    <source>
        <dbReference type="ARBA" id="ARBA00048679"/>
    </source>
</evidence>
<evidence type="ECO:0000256" key="1">
    <source>
        <dbReference type="ARBA" id="ARBA00012513"/>
    </source>
</evidence>
<dbReference type="InterPro" id="IPR000719">
    <property type="entry name" value="Prot_kinase_dom"/>
</dbReference>
<dbReference type="InterPro" id="IPR011009">
    <property type="entry name" value="Kinase-like_dom_sf"/>
</dbReference>
<name>A0AAD5CS69_AMBAR</name>
<sequence length="91" mass="10356">MENGSLDYYWLHEKADGAARLDWPTRLKIAQGYCVHQVCEPHVVHRDIKSSHILLDGQFEAYLADFGLSRLIKLYNTHVTTELVGLGLSTE</sequence>
<evidence type="ECO:0000256" key="3">
    <source>
        <dbReference type="ARBA" id="ARBA00022679"/>
    </source>
</evidence>
<evidence type="ECO:0000256" key="6">
    <source>
        <dbReference type="ARBA" id="ARBA00022840"/>
    </source>
</evidence>
<dbReference type="Pfam" id="PF07714">
    <property type="entry name" value="PK_Tyr_Ser-Thr"/>
    <property type="match status" value="1"/>
</dbReference>
<evidence type="ECO:0000256" key="2">
    <source>
        <dbReference type="ARBA" id="ARBA00022527"/>
    </source>
</evidence>
<organism evidence="10 11">
    <name type="scientific">Ambrosia artemisiifolia</name>
    <name type="common">Common ragweed</name>
    <dbReference type="NCBI Taxonomy" id="4212"/>
    <lineage>
        <taxon>Eukaryota</taxon>
        <taxon>Viridiplantae</taxon>
        <taxon>Streptophyta</taxon>
        <taxon>Embryophyta</taxon>
        <taxon>Tracheophyta</taxon>
        <taxon>Spermatophyta</taxon>
        <taxon>Magnoliopsida</taxon>
        <taxon>eudicotyledons</taxon>
        <taxon>Gunneridae</taxon>
        <taxon>Pentapetalae</taxon>
        <taxon>asterids</taxon>
        <taxon>campanulids</taxon>
        <taxon>Asterales</taxon>
        <taxon>Asteraceae</taxon>
        <taxon>Asteroideae</taxon>
        <taxon>Heliantheae alliance</taxon>
        <taxon>Heliantheae</taxon>
        <taxon>Ambrosia</taxon>
    </lineage>
</organism>
<proteinExistence type="predicted"/>
<comment type="catalytic activity">
    <reaction evidence="8">
        <text>L-seryl-[protein] + ATP = O-phospho-L-seryl-[protein] + ADP + H(+)</text>
        <dbReference type="Rhea" id="RHEA:17989"/>
        <dbReference type="Rhea" id="RHEA-COMP:9863"/>
        <dbReference type="Rhea" id="RHEA-COMP:11604"/>
        <dbReference type="ChEBI" id="CHEBI:15378"/>
        <dbReference type="ChEBI" id="CHEBI:29999"/>
        <dbReference type="ChEBI" id="CHEBI:30616"/>
        <dbReference type="ChEBI" id="CHEBI:83421"/>
        <dbReference type="ChEBI" id="CHEBI:456216"/>
        <dbReference type="EC" id="2.7.11.1"/>
    </reaction>
</comment>
<dbReference type="GO" id="GO:0004674">
    <property type="term" value="F:protein serine/threonine kinase activity"/>
    <property type="evidence" value="ECO:0007669"/>
    <property type="project" value="UniProtKB-KW"/>
</dbReference>
<dbReference type="Gene3D" id="1.10.510.10">
    <property type="entry name" value="Transferase(Phosphotransferase) domain 1"/>
    <property type="match status" value="1"/>
</dbReference>
<protein>
    <recommendedName>
        <fullName evidence="1">non-specific serine/threonine protein kinase</fullName>
        <ecNumber evidence="1">2.7.11.1</ecNumber>
    </recommendedName>
</protein>
<evidence type="ECO:0000259" key="9">
    <source>
        <dbReference type="PROSITE" id="PS50011"/>
    </source>
</evidence>
<dbReference type="EC" id="2.7.11.1" evidence="1"/>
<dbReference type="GO" id="GO:0005524">
    <property type="term" value="F:ATP binding"/>
    <property type="evidence" value="ECO:0007669"/>
    <property type="project" value="UniProtKB-KW"/>
</dbReference>
<dbReference type="PANTHER" id="PTHR48005">
    <property type="entry name" value="LEUCINE RICH REPEAT KINASE 2"/>
    <property type="match status" value="1"/>
</dbReference>
<dbReference type="PANTHER" id="PTHR48005:SF62">
    <property type="entry name" value="OS02G0116700 PROTEIN"/>
    <property type="match status" value="1"/>
</dbReference>
<comment type="caution">
    <text evidence="10">The sequence shown here is derived from an EMBL/GenBank/DDBJ whole genome shotgun (WGS) entry which is preliminary data.</text>
</comment>
<reference evidence="10" key="1">
    <citation type="submission" date="2022-06" db="EMBL/GenBank/DDBJ databases">
        <title>Uncovering the hologenomic basis of an extraordinary plant invasion.</title>
        <authorList>
            <person name="Bieker V.C."/>
            <person name="Martin M.D."/>
            <person name="Gilbert T."/>
            <person name="Hodgins K."/>
            <person name="Battlay P."/>
            <person name="Petersen B."/>
            <person name="Wilson J."/>
        </authorList>
    </citation>
    <scope>NUCLEOTIDE SEQUENCE</scope>
    <source>
        <strain evidence="10">AA19_3_7</strain>
        <tissue evidence="10">Leaf</tissue>
    </source>
</reference>
<keyword evidence="11" id="KW-1185">Reference proteome</keyword>
<evidence type="ECO:0000313" key="11">
    <source>
        <dbReference type="Proteomes" id="UP001206925"/>
    </source>
</evidence>
<evidence type="ECO:0000313" key="10">
    <source>
        <dbReference type="EMBL" id="KAI7745551.1"/>
    </source>
</evidence>
<gene>
    <name evidence="10" type="ORF">M8C21_001286</name>
</gene>
<dbReference type="InterPro" id="IPR051420">
    <property type="entry name" value="Ser_Thr_Kinases_DiverseReg"/>
</dbReference>
<keyword evidence="3" id="KW-0808">Transferase</keyword>
<keyword evidence="6" id="KW-0067">ATP-binding</keyword>
<dbReference type="PROSITE" id="PS50011">
    <property type="entry name" value="PROTEIN_KINASE_DOM"/>
    <property type="match status" value="1"/>
</dbReference>
<dbReference type="AlphaFoldDB" id="A0AAD5CS69"/>
<keyword evidence="2" id="KW-0723">Serine/threonine-protein kinase</keyword>
<evidence type="ECO:0000256" key="7">
    <source>
        <dbReference type="ARBA" id="ARBA00047899"/>
    </source>
</evidence>
<comment type="catalytic activity">
    <reaction evidence="7">
        <text>L-threonyl-[protein] + ATP = O-phospho-L-threonyl-[protein] + ADP + H(+)</text>
        <dbReference type="Rhea" id="RHEA:46608"/>
        <dbReference type="Rhea" id="RHEA-COMP:11060"/>
        <dbReference type="Rhea" id="RHEA-COMP:11605"/>
        <dbReference type="ChEBI" id="CHEBI:15378"/>
        <dbReference type="ChEBI" id="CHEBI:30013"/>
        <dbReference type="ChEBI" id="CHEBI:30616"/>
        <dbReference type="ChEBI" id="CHEBI:61977"/>
        <dbReference type="ChEBI" id="CHEBI:456216"/>
        <dbReference type="EC" id="2.7.11.1"/>
    </reaction>
</comment>
<keyword evidence="4" id="KW-0547">Nucleotide-binding</keyword>
<dbReference type="SUPFAM" id="SSF56112">
    <property type="entry name" value="Protein kinase-like (PK-like)"/>
    <property type="match status" value="1"/>
</dbReference>
<dbReference type="Proteomes" id="UP001206925">
    <property type="component" value="Unassembled WGS sequence"/>
</dbReference>